<gene>
    <name evidence="1" type="ORF">S01H1_41097</name>
</gene>
<dbReference type="AlphaFoldDB" id="X0UZD8"/>
<name>X0UZD8_9ZZZZ</name>
<proteinExistence type="predicted"/>
<feature type="non-terminal residue" evidence="1">
    <location>
        <position position="38"/>
    </location>
</feature>
<reference evidence="1" key="1">
    <citation type="journal article" date="2014" name="Front. Microbiol.">
        <title>High frequency of phylogenetically diverse reductive dehalogenase-homologous genes in deep subseafloor sedimentary metagenomes.</title>
        <authorList>
            <person name="Kawai M."/>
            <person name="Futagami T."/>
            <person name="Toyoda A."/>
            <person name="Takaki Y."/>
            <person name="Nishi S."/>
            <person name="Hori S."/>
            <person name="Arai W."/>
            <person name="Tsubouchi T."/>
            <person name="Morono Y."/>
            <person name="Uchiyama I."/>
            <person name="Ito T."/>
            <person name="Fujiyama A."/>
            <person name="Inagaki F."/>
            <person name="Takami H."/>
        </authorList>
    </citation>
    <scope>NUCLEOTIDE SEQUENCE</scope>
    <source>
        <strain evidence="1">Expedition CK06-06</strain>
    </source>
</reference>
<evidence type="ECO:0000313" key="1">
    <source>
        <dbReference type="EMBL" id="GAG11204.1"/>
    </source>
</evidence>
<organism evidence="1">
    <name type="scientific">marine sediment metagenome</name>
    <dbReference type="NCBI Taxonomy" id="412755"/>
    <lineage>
        <taxon>unclassified sequences</taxon>
        <taxon>metagenomes</taxon>
        <taxon>ecological metagenomes</taxon>
    </lineage>
</organism>
<protein>
    <submittedName>
        <fullName evidence="1">Uncharacterized protein</fullName>
    </submittedName>
</protein>
<sequence>MFHQGLIALSAEIANCAEHVQFWHITTDTANWNVVAYR</sequence>
<dbReference type="EMBL" id="BARS01026046">
    <property type="protein sequence ID" value="GAG11204.1"/>
    <property type="molecule type" value="Genomic_DNA"/>
</dbReference>
<accession>X0UZD8</accession>
<comment type="caution">
    <text evidence="1">The sequence shown here is derived from an EMBL/GenBank/DDBJ whole genome shotgun (WGS) entry which is preliminary data.</text>
</comment>